<organism evidence="5 6">
    <name type="scientific">Taenia crassiceps</name>
    <dbReference type="NCBI Taxonomy" id="6207"/>
    <lineage>
        <taxon>Eukaryota</taxon>
        <taxon>Metazoa</taxon>
        <taxon>Spiralia</taxon>
        <taxon>Lophotrochozoa</taxon>
        <taxon>Platyhelminthes</taxon>
        <taxon>Cestoda</taxon>
        <taxon>Eucestoda</taxon>
        <taxon>Cyclophyllidea</taxon>
        <taxon>Taeniidae</taxon>
        <taxon>Taenia</taxon>
    </lineage>
</organism>
<evidence type="ECO:0000256" key="2">
    <source>
        <dbReference type="ARBA" id="ARBA00022982"/>
    </source>
</evidence>
<dbReference type="PANTHER" id="PTHR46185">
    <property type="entry name" value="GLUTAREDOXIN-1"/>
    <property type="match status" value="1"/>
</dbReference>
<dbReference type="Pfam" id="PF00397">
    <property type="entry name" value="WW"/>
    <property type="match status" value="1"/>
</dbReference>
<dbReference type="PRINTS" id="PR00160">
    <property type="entry name" value="GLUTAREDOXIN"/>
</dbReference>
<feature type="compositionally biased region" description="Polar residues" evidence="3">
    <location>
        <begin position="283"/>
        <end position="315"/>
    </location>
</feature>
<evidence type="ECO:0000313" key="6">
    <source>
        <dbReference type="Proteomes" id="UP001651158"/>
    </source>
</evidence>
<dbReference type="PROSITE" id="PS51354">
    <property type="entry name" value="GLUTAREDOXIN_2"/>
    <property type="match status" value="1"/>
</dbReference>
<feature type="region of interest" description="Disordered" evidence="3">
    <location>
        <begin position="280"/>
        <end position="318"/>
    </location>
</feature>
<protein>
    <submittedName>
        <fullName evidence="5">Glutaredoxin-1</fullName>
    </submittedName>
</protein>
<evidence type="ECO:0000259" key="4">
    <source>
        <dbReference type="PROSITE" id="PS50020"/>
    </source>
</evidence>
<comment type="caution">
    <text evidence="5">The sequence shown here is derived from an EMBL/GenBank/DDBJ whole genome shotgun (WGS) entry which is preliminary data.</text>
</comment>
<proteinExistence type="predicted"/>
<dbReference type="PROSITE" id="PS01159">
    <property type="entry name" value="WW_DOMAIN_1"/>
    <property type="match status" value="1"/>
</dbReference>
<dbReference type="InterPro" id="IPR047185">
    <property type="entry name" value="GLRX1"/>
</dbReference>
<dbReference type="PANTHER" id="PTHR46185:SF1">
    <property type="entry name" value="GLUTAREDOXIN-1"/>
    <property type="match status" value="1"/>
</dbReference>
<gene>
    <name evidence="5" type="ORF">TcWFU_009883</name>
</gene>
<name>A0ABR4QI79_9CEST</name>
<sequence length="457" mass="50927">MSGNLDDEVENFFAEVDAIAFNDVKDQDTAPRTNWIVQVDSKSNLPFYYNFVTKETTWNIPDEYQSYLDEYKTYLQHKNDQSDLKKEEKKVPVLILPEGNARKRRRIKRAFMRANAGKASLSDTPVEFLSEYIAYSDSSSEDESLDSKRSSQAAMINEPMEVTSQTPESLTGFIGPQLPSSPPKCESSSLKPDELSKLLMDKFSTLLLGCDKLPRLQVAYIQFSTRFEDWKAGCLSEAHYREKLEEVSNFLGEYERRGQFEAVDGSPPDKAHAIPLFQVEPDTLSQTGKNSSGATSLEVSENKSKPNSPDSSQRPGTDVQMARCDLNADNSLAVHSQGIKPTQKLPMKNIGSDVLVADGDVPKSPEKSPEISAYVQKEIQSAHVVLFIKSCSFTSNDLHVVDIGERADCAKVQDYLESITGARTVPRIFIGKKSIGGCSDLEQLHRKELLGELLAQK</sequence>
<feature type="region of interest" description="Disordered" evidence="3">
    <location>
        <begin position="160"/>
        <end position="188"/>
    </location>
</feature>
<dbReference type="InterPro" id="IPR014025">
    <property type="entry name" value="Glutaredoxin_subgr"/>
</dbReference>
<dbReference type="Gene3D" id="2.20.70.10">
    <property type="match status" value="1"/>
</dbReference>
<dbReference type="Proteomes" id="UP001651158">
    <property type="component" value="Unassembled WGS sequence"/>
</dbReference>
<dbReference type="SUPFAM" id="SSF52833">
    <property type="entry name" value="Thioredoxin-like"/>
    <property type="match status" value="1"/>
</dbReference>
<dbReference type="SUPFAM" id="SSF51045">
    <property type="entry name" value="WW domain"/>
    <property type="match status" value="1"/>
</dbReference>
<dbReference type="Gene3D" id="3.40.30.10">
    <property type="entry name" value="Glutaredoxin"/>
    <property type="match status" value="1"/>
</dbReference>
<keyword evidence="6" id="KW-1185">Reference proteome</keyword>
<dbReference type="SMART" id="SM00456">
    <property type="entry name" value="WW"/>
    <property type="match status" value="1"/>
</dbReference>
<accession>A0ABR4QI79</accession>
<evidence type="ECO:0000256" key="3">
    <source>
        <dbReference type="SAM" id="MobiDB-lite"/>
    </source>
</evidence>
<dbReference type="PROSITE" id="PS50020">
    <property type="entry name" value="WW_DOMAIN_2"/>
    <property type="match status" value="1"/>
</dbReference>
<reference evidence="5 6" key="1">
    <citation type="journal article" date="2022" name="Front. Cell. Infect. Microbiol.">
        <title>The Genomes of Two Strains of Taenia crassiceps the Animal Model for the Study of Human Cysticercosis.</title>
        <authorList>
            <person name="Bobes R.J."/>
            <person name="Estrada K."/>
            <person name="Rios-Valencia D.G."/>
            <person name="Calderon-Gallegos A."/>
            <person name="de la Torre P."/>
            <person name="Carrero J.C."/>
            <person name="Sanchez-Flores A."/>
            <person name="Laclette J.P."/>
        </authorList>
    </citation>
    <scope>NUCLEOTIDE SEQUENCE [LARGE SCALE GENOMIC DNA]</scope>
    <source>
        <strain evidence="5">WFUcys</strain>
    </source>
</reference>
<dbReference type="InterPro" id="IPR036249">
    <property type="entry name" value="Thioredoxin-like_sf"/>
</dbReference>
<evidence type="ECO:0000313" key="5">
    <source>
        <dbReference type="EMBL" id="KAL5109518.1"/>
    </source>
</evidence>
<keyword evidence="2" id="KW-0249">Electron transport</keyword>
<dbReference type="InterPro" id="IPR001202">
    <property type="entry name" value="WW_dom"/>
</dbReference>
<dbReference type="CDD" id="cd00201">
    <property type="entry name" value="WW"/>
    <property type="match status" value="1"/>
</dbReference>
<keyword evidence="1" id="KW-0813">Transport</keyword>
<feature type="domain" description="WW" evidence="4">
    <location>
        <begin position="29"/>
        <end position="63"/>
    </location>
</feature>
<evidence type="ECO:0000256" key="1">
    <source>
        <dbReference type="ARBA" id="ARBA00022448"/>
    </source>
</evidence>
<dbReference type="EMBL" id="JAKROA010000003">
    <property type="protein sequence ID" value="KAL5109518.1"/>
    <property type="molecule type" value="Genomic_DNA"/>
</dbReference>
<dbReference type="InterPro" id="IPR036020">
    <property type="entry name" value="WW_dom_sf"/>
</dbReference>